<accession>A0AAW0BFE3</accession>
<feature type="DNA-binding region" evidence="12">
    <location>
        <begin position="741"/>
        <end position="760"/>
    </location>
</feature>
<keyword evidence="1 12" id="KW-0547">Nucleotide-binding</keyword>
<evidence type="ECO:0000256" key="8">
    <source>
        <dbReference type="ARBA" id="ARBA00023172"/>
    </source>
</evidence>
<evidence type="ECO:0000256" key="4">
    <source>
        <dbReference type="ARBA" id="ARBA00022806"/>
    </source>
</evidence>
<keyword evidence="10 12" id="KW-0413">Isomerase</keyword>
<evidence type="ECO:0000259" key="15">
    <source>
        <dbReference type="PROSITE" id="PS51186"/>
    </source>
</evidence>
<evidence type="ECO:0000256" key="2">
    <source>
        <dbReference type="ARBA" id="ARBA00022763"/>
    </source>
</evidence>
<keyword evidence="17" id="KW-1185">Reference proteome</keyword>
<dbReference type="SUPFAM" id="SSF52540">
    <property type="entry name" value="P-loop containing nucleoside triphosphate hydrolases"/>
    <property type="match status" value="2"/>
</dbReference>
<evidence type="ECO:0000256" key="12">
    <source>
        <dbReference type="HAMAP-Rule" id="MF_03176"/>
    </source>
</evidence>
<dbReference type="SUPFAM" id="SSF55729">
    <property type="entry name" value="Acyl-CoA N-acyltransferases (Nat)"/>
    <property type="match status" value="1"/>
</dbReference>
<organism evidence="16 17">
    <name type="scientific">Favolaschia claudopus</name>
    <dbReference type="NCBI Taxonomy" id="2862362"/>
    <lineage>
        <taxon>Eukaryota</taxon>
        <taxon>Fungi</taxon>
        <taxon>Dikarya</taxon>
        <taxon>Basidiomycota</taxon>
        <taxon>Agaricomycotina</taxon>
        <taxon>Agaricomycetes</taxon>
        <taxon>Agaricomycetidae</taxon>
        <taxon>Agaricales</taxon>
        <taxon>Marasmiineae</taxon>
        <taxon>Mycenaceae</taxon>
        <taxon>Favolaschia</taxon>
    </lineage>
</organism>
<proteinExistence type="inferred from homology"/>
<keyword evidence="4 12" id="KW-0347">Helicase</keyword>
<comment type="cofactor">
    <cofactor evidence="12">
        <name>Mg(2+)</name>
        <dbReference type="ChEBI" id="CHEBI:18420"/>
    </cofactor>
</comment>
<keyword evidence="6 12" id="KW-0238">DNA-binding</keyword>
<comment type="caution">
    <text evidence="12">Lacks conserved residue(s) required for the propagation of feature annotation.</text>
</comment>
<dbReference type="Pfam" id="PF05970">
    <property type="entry name" value="PIF1"/>
    <property type="match status" value="1"/>
</dbReference>
<reference evidence="16 17" key="1">
    <citation type="journal article" date="2024" name="J Genomics">
        <title>Draft genome sequencing and assembly of Favolaschia claudopus CIRM-BRFM 2984 isolated from oak limbs.</title>
        <authorList>
            <person name="Navarro D."/>
            <person name="Drula E."/>
            <person name="Chaduli D."/>
            <person name="Cazenave R."/>
            <person name="Ahrendt S."/>
            <person name="Wang J."/>
            <person name="Lipzen A."/>
            <person name="Daum C."/>
            <person name="Barry K."/>
            <person name="Grigoriev I.V."/>
            <person name="Favel A."/>
            <person name="Rosso M.N."/>
            <person name="Martin F."/>
        </authorList>
    </citation>
    <scope>NUCLEOTIDE SEQUENCE [LARGE SCALE GENOMIC DNA]</scope>
    <source>
        <strain evidence="16 17">CIRM-BRFM 2984</strain>
    </source>
</reference>
<evidence type="ECO:0000256" key="1">
    <source>
        <dbReference type="ARBA" id="ARBA00022741"/>
    </source>
</evidence>
<feature type="compositionally biased region" description="Polar residues" evidence="13">
    <location>
        <begin position="227"/>
        <end position="240"/>
    </location>
</feature>
<feature type="signal peptide" evidence="14">
    <location>
        <begin position="1"/>
        <end position="30"/>
    </location>
</feature>
<keyword evidence="7 12" id="KW-0496">Mitochondrion</keyword>
<dbReference type="InterPro" id="IPR027417">
    <property type="entry name" value="P-loop_NTPase"/>
</dbReference>
<feature type="domain" description="N-acetyltransferase" evidence="15">
    <location>
        <begin position="960"/>
        <end position="1096"/>
    </location>
</feature>
<keyword evidence="9 12" id="KW-0234">DNA repair</keyword>
<feature type="compositionally biased region" description="Polar residues" evidence="13">
    <location>
        <begin position="645"/>
        <end position="658"/>
    </location>
</feature>
<keyword evidence="14" id="KW-0732">Signal</keyword>
<comment type="subunit">
    <text evidence="12">Monomer.</text>
</comment>
<dbReference type="AlphaFoldDB" id="A0AAW0BFE3"/>
<comment type="function">
    <text evidence="12">DNA-dependent ATPase and 5'-3' DNA helicase required for the maintenance of both mitochondrial and nuclear genome stability.</text>
</comment>
<evidence type="ECO:0000256" key="13">
    <source>
        <dbReference type="SAM" id="MobiDB-lite"/>
    </source>
</evidence>
<evidence type="ECO:0000313" key="16">
    <source>
        <dbReference type="EMBL" id="KAK7024991.1"/>
    </source>
</evidence>
<dbReference type="GO" id="GO:0005524">
    <property type="term" value="F:ATP binding"/>
    <property type="evidence" value="ECO:0007669"/>
    <property type="project" value="UniProtKB-UniRule"/>
</dbReference>
<dbReference type="GO" id="GO:0000723">
    <property type="term" value="P:telomere maintenance"/>
    <property type="evidence" value="ECO:0007669"/>
    <property type="project" value="InterPro"/>
</dbReference>
<dbReference type="GO" id="GO:0043139">
    <property type="term" value="F:5'-3' DNA helicase activity"/>
    <property type="evidence" value="ECO:0007669"/>
    <property type="project" value="UniProtKB-UniRule"/>
</dbReference>
<dbReference type="GO" id="GO:0006310">
    <property type="term" value="P:DNA recombination"/>
    <property type="evidence" value="ECO:0007669"/>
    <property type="project" value="UniProtKB-UniRule"/>
</dbReference>
<dbReference type="GO" id="GO:0005739">
    <property type="term" value="C:mitochondrion"/>
    <property type="evidence" value="ECO:0007669"/>
    <property type="project" value="UniProtKB-SubCell"/>
</dbReference>
<dbReference type="Pfam" id="PF08445">
    <property type="entry name" value="FR47"/>
    <property type="match status" value="1"/>
</dbReference>
<dbReference type="GO" id="GO:0003677">
    <property type="term" value="F:DNA binding"/>
    <property type="evidence" value="ECO:0007669"/>
    <property type="project" value="UniProtKB-KW"/>
</dbReference>
<evidence type="ECO:0000256" key="7">
    <source>
        <dbReference type="ARBA" id="ARBA00023128"/>
    </source>
</evidence>
<dbReference type="EMBL" id="JAWWNJ010000034">
    <property type="protein sequence ID" value="KAK7024991.1"/>
    <property type="molecule type" value="Genomic_DNA"/>
</dbReference>
<sequence>MHLTSAPLRILGLIILSLTLFGLLVDGAISNPYMPSDLPCPSGSHVSFNQNKYAFISPPHKFVDLTKDFFNATWYGNSAVVNTTGTDNVPGATRAGIFSGAHFNETLTMYAKHPDLLTWSYYGAPITFTLPGEPTLVSFGYAETFRIQSICNGQATYIDVLTQSCSGNQIDNYNIWYTFHESVFPGIAAMFGAPVLAGDCPVFETFQFQLEHTYFWKRDATLKRDWSITSSNPPQSSQEIPWSPTPPKAAPFPSSSSAGLTGREKRLRDIQNALEGRSTPAVQQKRPSDPEAAHVAPPLKKKRQLPPGYGDNDDYVLQRDEGRSAPFSNTSRPALSKSTWTAPPPSKKKMSAVFLSQEQTQILRLAEEGHSLFYTGSAGIAACNIGGVTIHSFAGIGLGIESAEDLAQKIRKNKKSSSRWLRTKVLIIDEVSMLDGDLFDKLSRIGSILRKKIQPFGGIQLIVTGDFFQLPPVTKGGAETKFAFEATLWKQAISRTFNLTKVFRQHDQEFVDMLNEMRFGTLSDKSVAKFRSLSRPINYDDGLGPTELFPRREDVDRSNHGRMAHLTSHPESFSASDGGTITDYNQRQKLLGNFMAVPELILRQDAQVMLIKNLDDTLVNGSMGRVVRFCDSATYGTDRDVEGSEGQTETSTSISGTTKKPPAATSGVRYPVVEFALPNGGKRTLLIQPDTFKIELPTGEVQASRSQLPLILAWAMSIHKSQGQTLDRVKVDLGRIFEKGQAYVALSRATSLEGLQVLNFDRNKRWRESNRNGRSAFDGEQTKLKYRLWQKIIFVSPNFLMALTVNTRSEASNELLDVLKRRLPSSLPLLRRLEFARCNSSGGLRSARVIWVADASKSKFTAAYVDYAGGPETQMYIYSTLEDEPAEDSSADSDGIYVEQLKALVAEIDRLVVEYGKPLCYPHGLLLGSLHTRLRLVLESLDCIEGRKTGYYDKWLFRAEDVPAVDGELPDGMSMGTATFEDCKVVVSRTDIPRTAETLVTLPNQIIRLQDGTPVAWAFISYDGSLMSLHCEPPYRRRGLATAIGSRLLKHLTDDGWSAADVAADNEGSRAMCKRLNGSVCWEVSWVILKTRSTAS</sequence>
<evidence type="ECO:0000256" key="9">
    <source>
        <dbReference type="ARBA" id="ARBA00023204"/>
    </source>
</evidence>
<dbReference type="InterPro" id="IPR010285">
    <property type="entry name" value="DNA_helicase_pif1-like_DEAD"/>
</dbReference>
<comment type="subcellular location">
    <subcellularLocation>
        <location evidence="12">Nucleus</location>
    </subcellularLocation>
    <subcellularLocation>
        <location evidence="12">Mitochondrion</location>
    </subcellularLocation>
</comment>
<gene>
    <name evidence="12" type="primary">PIF1</name>
    <name evidence="16" type="ORF">R3P38DRAFT_3356223</name>
</gene>
<name>A0AAW0BFE3_9AGAR</name>
<comment type="similarity">
    <text evidence="12">Belongs to the helicase family. PIF1 subfamily.</text>
</comment>
<keyword evidence="8 12" id="KW-0233">DNA recombination</keyword>
<dbReference type="InterPro" id="IPR051055">
    <property type="entry name" value="PIF1_helicase"/>
</dbReference>
<evidence type="ECO:0000313" key="17">
    <source>
        <dbReference type="Proteomes" id="UP001362999"/>
    </source>
</evidence>
<dbReference type="Proteomes" id="UP001362999">
    <property type="component" value="Unassembled WGS sequence"/>
</dbReference>
<keyword evidence="11 12" id="KW-0539">Nucleus</keyword>
<feature type="region of interest" description="Disordered" evidence="13">
    <location>
        <begin position="637"/>
        <end position="665"/>
    </location>
</feature>
<dbReference type="GO" id="GO:0016747">
    <property type="term" value="F:acyltransferase activity, transferring groups other than amino-acyl groups"/>
    <property type="evidence" value="ECO:0007669"/>
    <property type="project" value="InterPro"/>
</dbReference>
<dbReference type="PANTHER" id="PTHR47642">
    <property type="entry name" value="ATP-DEPENDENT DNA HELICASE"/>
    <property type="match status" value="1"/>
</dbReference>
<dbReference type="EC" id="5.6.2.3" evidence="12"/>
<dbReference type="GO" id="GO:0006281">
    <property type="term" value="P:DNA repair"/>
    <property type="evidence" value="ECO:0007669"/>
    <property type="project" value="UniProtKB-UniRule"/>
</dbReference>
<feature type="region of interest" description="Disordered" evidence="13">
    <location>
        <begin position="275"/>
        <end position="346"/>
    </location>
</feature>
<dbReference type="PROSITE" id="PS51186">
    <property type="entry name" value="GNAT"/>
    <property type="match status" value="1"/>
</dbReference>
<protein>
    <recommendedName>
        <fullName evidence="12">ATP-dependent DNA helicase PIF1</fullName>
        <ecNumber evidence="12">5.6.2.3</ecNumber>
    </recommendedName>
    <alternativeName>
        <fullName evidence="12">DNA 5'-3' helicase PIF1</fullName>
    </alternativeName>
    <alternativeName>
        <fullName evidence="12">DNA repair and recombination helicase PIF1</fullName>
    </alternativeName>
</protein>
<keyword evidence="2 12" id="KW-0227">DNA damage</keyword>
<dbReference type="GO" id="GO:0016787">
    <property type="term" value="F:hydrolase activity"/>
    <property type="evidence" value="ECO:0007669"/>
    <property type="project" value="UniProtKB-KW"/>
</dbReference>
<evidence type="ECO:0000256" key="10">
    <source>
        <dbReference type="ARBA" id="ARBA00023235"/>
    </source>
</evidence>
<evidence type="ECO:0000256" key="3">
    <source>
        <dbReference type="ARBA" id="ARBA00022801"/>
    </source>
</evidence>
<keyword evidence="5 12" id="KW-0067">ATP-binding</keyword>
<dbReference type="InterPro" id="IPR000182">
    <property type="entry name" value="GNAT_dom"/>
</dbReference>
<dbReference type="InterPro" id="IPR016181">
    <property type="entry name" value="Acyl_CoA_acyltransferase"/>
</dbReference>
<dbReference type="HAMAP" id="MF_03176">
    <property type="entry name" value="PIF1"/>
    <property type="match status" value="1"/>
</dbReference>
<dbReference type="PANTHER" id="PTHR47642:SF5">
    <property type="entry name" value="ATP-DEPENDENT DNA HELICASE"/>
    <property type="match status" value="1"/>
</dbReference>
<dbReference type="InterPro" id="IPR048293">
    <property type="entry name" value="PIF1_RRM3_pfh1"/>
</dbReference>
<dbReference type="GO" id="GO:0005634">
    <property type="term" value="C:nucleus"/>
    <property type="evidence" value="ECO:0007669"/>
    <property type="project" value="UniProtKB-SubCell"/>
</dbReference>
<evidence type="ECO:0000256" key="6">
    <source>
        <dbReference type="ARBA" id="ARBA00023125"/>
    </source>
</evidence>
<dbReference type="Pfam" id="PF21530">
    <property type="entry name" value="Pif1_2B_dom"/>
    <property type="match status" value="1"/>
</dbReference>
<feature type="compositionally biased region" description="Polar residues" evidence="13">
    <location>
        <begin position="326"/>
        <end position="341"/>
    </location>
</feature>
<keyword evidence="3 12" id="KW-0378">Hydrolase</keyword>
<dbReference type="Gene3D" id="3.40.50.300">
    <property type="entry name" value="P-loop containing nucleotide triphosphate hydrolases"/>
    <property type="match status" value="2"/>
</dbReference>
<comment type="catalytic activity">
    <reaction evidence="12">
        <text>ATP + H2O = ADP + phosphate + H(+)</text>
        <dbReference type="Rhea" id="RHEA:13065"/>
        <dbReference type="ChEBI" id="CHEBI:15377"/>
        <dbReference type="ChEBI" id="CHEBI:15378"/>
        <dbReference type="ChEBI" id="CHEBI:30616"/>
        <dbReference type="ChEBI" id="CHEBI:43474"/>
        <dbReference type="ChEBI" id="CHEBI:456216"/>
        <dbReference type="EC" id="5.6.2.3"/>
    </reaction>
</comment>
<feature type="chain" id="PRO_5043452000" description="ATP-dependent DNA helicase PIF1" evidence="14">
    <location>
        <begin position="31"/>
        <end position="1096"/>
    </location>
</feature>
<dbReference type="Gene3D" id="3.40.630.30">
    <property type="match status" value="1"/>
</dbReference>
<dbReference type="CDD" id="cd18809">
    <property type="entry name" value="SF1_C_RecD"/>
    <property type="match status" value="1"/>
</dbReference>
<evidence type="ECO:0000256" key="14">
    <source>
        <dbReference type="SAM" id="SignalP"/>
    </source>
</evidence>
<evidence type="ECO:0000256" key="11">
    <source>
        <dbReference type="ARBA" id="ARBA00023242"/>
    </source>
</evidence>
<comment type="caution">
    <text evidence="16">The sequence shown here is derived from an EMBL/GenBank/DDBJ whole genome shotgun (WGS) entry which is preliminary data.</text>
</comment>
<dbReference type="InterPro" id="IPR013653">
    <property type="entry name" value="GCN5-like_dom"/>
</dbReference>
<feature type="region of interest" description="Disordered" evidence="13">
    <location>
        <begin position="227"/>
        <end position="263"/>
    </location>
</feature>
<dbReference type="CDD" id="cd18037">
    <property type="entry name" value="DEXSc_Pif1_like"/>
    <property type="match status" value="1"/>
</dbReference>
<dbReference type="InterPro" id="IPR049163">
    <property type="entry name" value="Pif1-like_2B_dom"/>
</dbReference>
<evidence type="ECO:0000256" key="5">
    <source>
        <dbReference type="ARBA" id="ARBA00022840"/>
    </source>
</evidence>